<dbReference type="GO" id="GO:0009231">
    <property type="term" value="P:riboflavin biosynthetic process"/>
    <property type="evidence" value="ECO:0007669"/>
    <property type="project" value="InterPro"/>
</dbReference>
<dbReference type="STRING" id="1423753.FD28_GL000199"/>
<dbReference type="InterPro" id="IPR024072">
    <property type="entry name" value="DHFR-like_dom_sf"/>
</dbReference>
<keyword evidence="3" id="KW-1185">Reference proteome</keyword>
<evidence type="ECO:0000313" key="2">
    <source>
        <dbReference type="EMBL" id="KRL95175.1"/>
    </source>
</evidence>
<dbReference type="PATRIC" id="fig|1423753.3.peg.206"/>
<dbReference type="SUPFAM" id="SSF53597">
    <property type="entry name" value="Dihydrofolate reductase-like"/>
    <property type="match status" value="1"/>
</dbReference>
<dbReference type="PANTHER" id="PTHR38011:SF11">
    <property type="entry name" value="2,5-DIAMINO-6-RIBOSYLAMINO-4(3H)-PYRIMIDINONE 5'-PHOSPHATE REDUCTASE"/>
    <property type="match status" value="1"/>
</dbReference>
<dbReference type="Proteomes" id="UP000051580">
    <property type="component" value="Unassembled WGS sequence"/>
</dbReference>
<dbReference type="OrthoDB" id="195113at2"/>
<dbReference type="RefSeq" id="WP_057733534.1">
    <property type="nucleotide sequence ID" value="NZ_AZFS01000050.1"/>
</dbReference>
<evidence type="ECO:0000259" key="1">
    <source>
        <dbReference type="Pfam" id="PF01872"/>
    </source>
</evidence>
<sequence length="175" mass="19007">MGKIQFYGAMSLDGYLATLDDHIDWLTTLPDIPADVGANTLAAMHTAILGRVTYDAVQDMAPNAPLNPQNSAMTSYVVTRRSHHAQPGYVFTSEVVTTLAQRLKADGNVWIVGGSGILTPLLAANLVDDLYIQVAPILLGSGKRLFGELAQPHHFQLTATHQYGPLAEVVYHRRN</sequence>
<gene>
    <name evidence="2" type="ORF">FD28_GL000199</name>
</gene>
<dbReference type="Gene3D" id="3.40.430.10">
    <property type="entry name" value="Dihydrofolate Reductase, subunit A"/>
    <property type="match status" value="1"/>
</dbReference>
<dbReference type="Pfam" id="PF01872">
    <property type="entry name" value="RibD_C"/>
    <property type="match status" value="1"/>
</dbReference>
<name>A0A0R1UPT5_9LACO</name>
<comment type="caution">
    <text evidence="2">The sequence shown here is derived from an EMBL/GenBank/DDBJ whole genome shotgun (WGS) entry which is preliminary data.</text>
</comment>
<protein>
    <submittedName>
        <fullName evidence="2">Dihydrofolate reductase</fullName>
    </submittedName>
</protein>
<dbReference type="GO" id="GO:0008703">
    <property type="term" value="F:5-amino-6-(5-phosphoribosylamino)uracil reductase activity"/>
    <property type="evidence" value="ECO:0007669"/>
    <property type="project" value="InterPro"/>
</dbReference>
<dbReference type="EMBL" id="AZFS01000050">
    <property type="protein sequence ID" value="KRL95175.1"/>
    <property type="molecule type" value="Genomic_DNA"/>
</dbReference>
<evidence type="ECO:0000313" key="3">
    <source>
        <dbReference type="Proteomes" id="UP000051580"/>
    </source>
</evidence>
<reference evidence="2 3" key="1">
    <citation type="journal article" date="2015" name="Genome Announc.">
        <title>Expanding the biotechnology potential of lactobacilli through comparative genomics of 213 strains and associated genera.</title>
        <authorList>
            <person name="Sun Z."/>
            <person name="Harris H.M."/>
            <person name="McCann A."/>
            <person name="Guo C."/>
            <person name="Argimon S."/>
            <person name="Zhang W."/>
            <person name="Yang X."/>
            <person name="Jeffery I.B."/>
            <person name="Cooney J.C."/>
            <person name="Kagawa T.F."/>
            <person name="Liu W."/>
            <person name="Song Y."/>
            <person name="Salvetti E."/>
            <person name="Wrobel A."/>
            <person name="Rasinkangas P."/>
            <person name="Parkhill J."/>
            <person name="Rea M.C."/>
            <person name="O'Sullivan O."/>
            <person name="Ritari J."/>
            <person name="Douillard F.P."/>
            <person name="Paul Ross R."/>
            <person name="Yang R."/>
            <person name="Briner A.E."/>
            <person name="Felis G.E."/>
            <person name="de Vos W.M."/>
            <person name="Barrangou R."/>
            <person name="Klaenhammer T.R."/>
            <person name="Caufield P.W."/>
            <person name="Cui Y."/>
            <person name="Zhang H."/>
            <person name="O'Toole P.W."/>
        </authorList>
    </citation>
    <scope>NUCLEOTIDE SEQUENCE [LARGE SCALE GENOMIC DNA]</scope>
    <source>
        <strain evidence="2 3">DSM 16381</strain>
    </source>
</reference>
<organism evidence="2 3">
    <name type="scientific">Levilactobacillus hammesii DSM 16381</name>
    <dbReference type="NCBI Taxonomy" id="1423753"/>
    <lineage>
        <taxon>Bacteria</taxon>
        <taxon>Bacillati</taxon>
        <taxon>Bacillota</taxon>
        <taxon>Bacilli</taxon>
        <taxon>Lactobacillales</taxon>
        <taxon>Lactobacillaceae</taxon>
        <taxon>Levilactobacillus</taxon>
    </lineage>
</organism>
<dbReference type="InterPro" id="IPR002734">
    <property type="entry name" value="RibDG_C"/>
</dbReference>
<accession>A0A0R1UPT5</accession>
<dbReference type="AlphaFoldDB" id="A0A0R1UPT5"/>
<dbReference type="InterPro" id="IPR050765">
    <property type="entry name" value="Riboflavin_Biosynth_HTPR"/>
</dbReference>
<proteinExistence type="predicted"/>
<dbReference type="PANTHER" id="PTHR38011">
    <property type="entry name" value="DIHYDROFOLATE REDUCTASE FAMILY PROTEIN (AFU_ORTHOLOGUE AFUA_8G06820)"/>
    <property type="match status" value="1"/>
</dbReference>
<feature type="domain" description="Bacterial bifunctional deaminase-reductase C-terminal" evidence="1">
    <location>
        <begin position="6"/>
        <end position="165"/>
    </location>
</feature>